<dbReference type="InterPro" id="IPR043128">
    <property type="entry name" value="Rev_trsase/Diguanyl_cyclase"/>
</dbReference>
<dbReference type="InterPro" id="IPR043502">
    <property type="entry name" value="DNA/RNA_pol_sf"/>
</dbReference>
<name>A0A3Q0JHJ6_DIACI</name>
<dbReference type="SUPFAM" id="SSF56672">
    <property type="entry name" value="DNA/RNA polymerases"/>
    <property type="match status" value="1"/>
</dbReference>
<feature type="compositionally biased region" description="Low complexity" evidence="1">
    <location>
        <begin position="424"/>
        <end position="441"/>
    </location>
</feature>
<dbReference type="PANTHER" id="PTHR47331:SF5">
    <property type="entry name" value="RIBONUCLEASE H"/>
    <property type="match status" value="1"/>
</dbReference>
<dbReference type="Pfam" id="PF03564">
    <property type="entry name" value="DUF1759"/>
    <property type="match status" value="1"/>
</dbReference>
<dbReference type="Gene3D" id="3.10.10.10">
    <property type="entry name" value="HIV Type 1 Reverse Transcriptase, subunit A, domain 1"/>
    <property type="match status" value="1"/>
</dbReference>
<dbReference type="CDD" id="cd00303">
    <property type="entry name" value="retropepsin_like"/>
    <property type="match status" value="1"/>
</dbReference>
<evidence type="ECO:0000256" key="1">
    <source>
        <dbReference type="SAM" id="MobiDB-lite"/>
    </source>
</evidence>
<accession>A0A3Q0JHJ6</accession>
<dbReference type="Gene3D" id="2.40.70.10">
    <property type="entry name" value="Acid Proteases"/>
    <property type="match status" value="1"/>
</dbReference>
<dbReference type="InterPro" id="IPR021109">
    <property type="entry name" value="Peptidase_aspartic_dom_sf"/>
</dbReference>
<dbReference type="GeneID" id="113472345"/>
<keyword evidence="2" id="KW-1185">Reference proteome</keyword>
<protein>
    <submittedName>
        <fullName evidence="3">Uncharacterized protein LOC113472345</fullName>
    </submittedName>
</protein>
<gene>
    <name evidence="3" type="primary">LOC113472345</name>
</gene>
<feature type="region of interest" description="Disordered" evidence="1">
    <location>
        <begin position="304"/>
        <end position="351"/>
    </location>
</feature>
<dbReference type="RefSeq" id="XP_026687859.1">
    <property type="nucleotide sequence ID" value="XM_026832058.1"/>
</dbReference>
<evidence type="ECO:0000313" key="3">
    <source>
        <dbReference type="RefSeq" id="XP_026687859.1"/>
    </source>
</evidence>
<sequence length="951" mass="106712">MPTGTQNEKLQSLISKREKIFERIQYICDLIPNVTKDNLNAFMVRFERLDDYYSSFEETVEAIDALCRQLPSEEKVETSASLKSVDELYFQIKAFARKHALSTVTKPSSSSSFTESKPTAKLPKLQLPTFSGDLKDWPNFYSLFKSTIHCQENLTATEKLQYLRTFLTGTPLAIIEHLHLSDDNYQLAFNILVKRYQNKRALASFYLNHILEFTPLQKCSLEGLRKHLETFQSNFFALEQLHLSDVGDFFMFHFAFLSLDPESRKLFENKTSDVDVPTFENLMTFVQEQVKVFEISQQQLPKASSSSKNFSSDSRPFQKPPTFSNNFKPRSFVSTAQPSTSSPHQNNFQSSKPAVQCPYCKESHPLYHCPKFSAKPVSEKQDIVRNLQKCINCLSNHNIKFCNSNSRCRHCGKSHHSLLHIFPQNSSNSQGSKSTSALPNASSASQSTQALSCQHSAKSANTTVLLGTAQAHIVDNFGVKHNIRIVIDPGSMISCISESCVQNLGLPRRASSIDISGIGDSSVSSNKGVVNCTLSSLHTPESKIQTSAVILPRISGDLPTVPISKELVKSFSSLTLADPLFHTTGKIDFLLGADIYSQILVTHGPTLIPGEPTAFNSIFGWILLGKAATEASSVPVTSLFTCGPSLDNIVRQFWEIEEVDFKLPQDPDDIFCEDHFLKTHSRDDTGRYIVRLPFKSSEPICNNRHNALKQYENLDRRISSKPAVREEYQNFFHDYFESGHMTPATSTSSYIIPHHPVFKSTSSTTKVRAVFNASHVIPPGASLNQVLHKGPKLQQDICSIITQFRTYAIPVCADIKQMYRQVLIHPDDRPHQHIFWKPNHSSDVIEFELNTVTYGLSPSAFQAQRAIKQLSIDHGDEFPLAARSIQTGIYIDDVITGADTSHQALDLQQQLIHLFKKGGFELRKWTSNCSDVLNAVPNDHLELPLTIDADD</sequence>
<dbReference type="PaxDb" id="121845-A0A3Q0JHJ6"/>
<dbReference type="KEGG" id="dci:113472345"/>
<organism evidence="2 3">
    <name type="scientific">Diaphorina citri</name>
    <name type="common">Asian citrus psyllid</name>
    <dbReference type="NCBI Taxonomy" id="121845"/>
    <lineage>
        <taxon>Eukaryota</taxon>
        <taxon>Metazoa</taxon>
        <taxon>Ecdysozoa</taxon>
        <taxon>Arthropoda</taxon>
        <taxon>Hexapoda</taxon>
        <taxon>Insecta</taxon>
        <taxon>Pterygota</taxon>
        <taxon>Neoptera</taxon>
        <taxon>Paraneoptera</taxon>
        <taxon>Hemiptera</taxon>
        <taxon>Sternorrhyncha</taxon>
        <taxon>Psylloidea</taxon>
        <taxon>Psyllidae</taxon>
        <taxon>Diaphorininae</taxon>
        <taxon>Diaphorina</taxon>
    </lineage>
</organism>
<feature type="compositionally biased region" description="Low complexity" evidence="1">
    <location>
        <begin position="304"/>
        <end position="314"/>
    </location>
</feature>
<dbReference type="AlphaFoldDB" id="A0A3Q0JHJ6"/>
<dbReference type="STRING" id="121845.A0A3Q0JHJ6"/>
<dbReference type="Proteomes" id="UP000079169">
    <property type="component" value="Unplaced"/>
</dbReference>
<proteinExistence type="predicted"/>
<evidence type="ECO:0000313" key="2">
    <source>
        <dbReference type="Proteomes" id="UP000079169"/>
    </source>
</evidence>
<dbReference type="InterPro" id="IPR005312">
    <property type="entry name" value="DUF1759"/>
</dbReference>
<dbReference type="GO" id="GO:0071897">
    <property type="term" value="P:DNA biosynthetic process"/>
    <property type="evidence" value="ECO:0007669"/>
    <property type="project" value="UniProtKB-ARBA"/>
</dbReference>
<reference evidence="3" key="1">
    <citation type="submission" date="2025-08" db="UniProtKB">
        <authorList>
            <consortium name="RefSeq"/>
        </authorList>
    </citation>
    <scope>IDENTIFICATION</scope>
</reference>
<feature type="region of interest" description="Disordered" evidence="1">
    <location>
        <begin position="422"/>
        <end position="441"/>
    </location>
</feature>
<feature type="non-terminal residue" evidence="3">
    <location>
        <position position="951"/>
    </location>
</feature>
<dbReference type="Gene3D" id="3.30.70.270">
    <property type="match status" value="1"/>
</dbReference>
<feature type="compositionally biased region" description="Polar residues" evidence="1">
    <location>
        <begin position="321"/>
        <end position="351"/>
    </location>
</feature>
<dbReference type="PANTHER" id="PTHR47331">
    <property type="entry name" value="PHD-TYPE DOMAIN-CONTAINING PROTEIN"/>
    <property type="match status" value="1"/>
</dbReference>